<feature type="region of interest" description="Disordered" evidence="1">
    <location>
        <begin position="1"/>
        <end position="32"/>
    </location>
</feature>
<name>A0A8H4UTT3_9HYPO</name>
<evidence type="ECO:0000313" key="4">
    <source>
        <dbReference type="Proteomes" id="UP000635477"/>
    </source>
</evidence>
<feature type="domain" description="F-box" evidence="2">
    <location>
        <begin position="38"/>
        <end position="91"/>
    </location>
</feature>
<dbReference type="PROSITE" id="PS50181">
    <property type="entry name" value="FBOX"/>
    <property type="match status" value="1"/>
</dbReference>
<dbReference type="InterPro" id="IPR036047">
    <property type="entry name" value="F-box-like_dom_sf"/>
</dbReference>
<dbReference type="SUPFAM" id="SSF81383">
    <property type="entry name" value="F-box domain"/>
    <property type="match status" value="1"/>
</dbReference>
<accession>A0A8H4UTT3</accession>
<dbReference type="Proteomes" id="UP000635477">
    <property type="component" value="Unassembled WGS sequence"/>
</dbReference>
<organism evidence="3 4">
    <name type="scientific">Fusarium zealandicum</name>
    <dbReference type="NCBI Taxonomy" id="1053134"/>
    <lineage>
        <taxon>Eukaryota</taxon>
        <taxon>Fungi</taxon>
        <taxon>Dikarya</taxon>
        <taxon>Ascomycota</taxon>
        <taxon>Pezizomycotina</taxon>
        <taxon>Sordariomycetes</taxon>
        <taxon>Hypocreomycetidae</taxon>
        <taxon>Hypocreales</taxon>
        <taxon>Nectriaceae</taxon>
        <taxon>Fusarium</taxon>
        <taxon>Fusarium staphyleae species complex</taxon>
    </lineage>
</organism>
<dbReference type="AlphaFoldDB" id="A0A8H4UTT3"/>
<evidence type="ECO:0000259" key="2">
    <source>
        <dbReference type="PROSITE" id="PS50181"/>
    </source>
</evidence>
<evidence type="ECO:0000256" key="1">
    <source>
        <dbReference type="SAM" id="MobiDB-lite"/>
    </source>
</evidence>
<sequence>MAQSMVPRINPPIDDGDLPQSNTGTPIDTHQPSREVKCSGLDTLPDEILMMILRYIYRETDEASVFAFFVLGQVSRRLRRLVADQEFYSHTFSRHDCCLWCGGDSLGCLAAKKKHCFERKIPREDSKGLGELYRKDKFCRSCQESYRTRRQDNVSTTCKFAPWNDQDWLRCSVCKLDHPSSCFSHKERHRDKGRVCIVSEGHIRLCEHVVISWNEIKLWLKECTDEYSYSELKTCRHPTHEPPCGGRESWPTAKICRKGHGEMLLSISWRGHTGQTTAERRHGGRVPLAAMRAAVEGLRQRGGRHMAPAQAVSNVPEMEPIMTYFRRGNVNWNRGITDVMPDSLALPLKLRLPMSNRHQETFYPRPSSIDCRVCCEFGDADTRSCIRIEYTTNIYLQLSSWGGPSHEWFHAIDRDSYSFSGEHGVPESCRDPACRNNYALTPITHDHWKVVCRPRGGPAAWMTDTSAFCGSRTADDGIGDDALIRCAGYGDQR</sequence>
<keyword evidence="4" id="KW-1185">Reference proteome</keyword>
<dbReference type="InterPro" id="IPR001810">
    <property type="entry name" value="F-box_dom"/>
</dbReference>
<dbReference type="OrthoDB" id="3692147at2759"/>
<proteinExistence type="predicted"/>
<gene>
    <name evidence="3" type="ORF">FZEAL_931</name>
</gene>
<dbReference type="EMBL" id="JABEYC010000052">
    <property type="protein sequence ID" value="KAF4983715.1"/>
    <property type="molecule type" value="Genomic_DNA"/>
</dbReference>
<protein>
    <recommendedName>
        <fullName evidence="2">F-box domain-containing protein</fullName>
    </recommendedName>
</protein>
<feature type="compositionally biased region" description="Polar residues" evidence="1">
    <location>
        <begin position="19"/>
        <end position="30"/>
    </location>
</feature>
<dbReference type="Pfam" id="PF12937">
    <property type="entry name" value="F-box-like"/>
    <property type="match status" value="1"/>
</dbReference>
<reference evidence="3" key="1">
    <citation type="journal article" date="2020" name="BMC Genomics">
        <title>Correction to: Identification and distribution of gene clusters required for synthesis of sphingolipid metabolism inhibitors in diverse species of the filamentous fungus Fusarium.</title>
        <authorList>
            <person name="Kim H.S."/>
            <person name="Lohmar J.M."/>
            <person name="Busman M."/>
            <person name="Brown D.W."/>
            <person name="Naumann T.A."/>
            <person name="Divon H.H."/>
            <person name="Lysoe E."/>
            <person name="Uhlig S."/>
            <person name="Proctor R.H."/>
        </authorList>
    </citation>
    <scope>NUCLEOTIDE SEQUENCE</scope>
    <source>
        <strain evidence="3">NRRL 22465</strain>
    </source>
</reference>
<evidence type="ECO:0000313" key="3">
    <source>
        <dbReference type="EMBL" id="KAF4983715.1"/>
    </source>
</evidence>
<reference evidence="3" key="2">
    <citation type="submission" date="2020-05" db="EMBL/GenBank/DDBJ databases">
        <authorList>
            <person name="Kim H.-S."/>
            <person name="Proctor R.H."/>
            <person name="Brown D.W."/>
        </authorList>
    </citation>
    <scope>NUCLEOTIDE SEQUENCE</scope>
    <source>
        <strain evidence="3">NRRL 22465</strain>
    </source>
</reference>
<comment type="caution">
    <text evidence="3">The sequence shown here is derived from an EMBL/GenBank/DDBJ whole genome shotgun (WGS) entry which is preliminary data.</text>
</comment>